<dbReference type="RefSeq" id="WP_162660777.1">
    <property type="nucleotide sequence ID" value="NZ_LR593887.1"/>
</dbReference>
<keyword evidence="4" id="KW-1185">Reference proteome</keyword>
<name>A0A6C2YVJ2_9BACT</name>
<reference evidence="3" key="1">
    <citation type="submission" date="2019-04" db="EMBL/GenBank/DDBJ databases">
        <authorList>
            <consortium name="Science for Life Laboratories"/>
        </authorList>
    </citation>
    <scope>NUCLEOTIDE SEQUENCE</scope>
    <source>
        <strain evidence="3">MBLW1</strain>
    </source>
</reference>
<dbReference type="InParanoid" id="A0A6C2YVJ2"/>
<dbReference type="Pfam" id="PF01136">
    <property type="entry name" value="Peptidase_U32"/>
    <property type="match status" value="1"/>
</dbReference>
<dbReference type="InterPro" id="IPR001539">
    <property type="entry name" value="Peptidase_U32"/>
</dbReference>
<dbReference type="Pfam" id="PF12392">
    <property type="entry name" value="DUF3656"/>
    <property type="match status" value="1"/>
</dbReference>
<proteinExistence type="predicted"/>
<feature type="domain" description="Peptidase U32 collagenase" evidence="2">
    <location>
        <begin position="473"/>
        <end position="598"/>
    </location>
</feature>
<sequence>MADPVTIPLPLAPNSADVAASEPTAPEWQGYTPAEPLEAQGDYNPLHPEMPLELPEVAADSARAAAPGELLAPAGGIEAAYAAFHFGADAIFLGMKKFSARAEAENFSLEDIDTITAYAHALTPRRRVFVTINTLIRQDELPELIEAVAGLAEIGVDALIIQDMGVYRLVRNYFPNLELHASTQLAVHNRAGAETLKQLGFPRVVLARELTFEEVRDITATAGVETEVFIHGALCYSYSGLCLFSSQTTGRSGNRGKCNYSCRDTFTVDNAPMELRDGTPVRRDPSQGFPFSMKDLALPDHLPALRAAGVSCFKIEGRKKSPLYVATTTDYYRRLIDGTLDTAERPNIEADLQTVFSRPWTRLFMQSHRDKEVADRDTVGHRGTKIGTVERVGKDTVRFRSDRPLQKHDGIQIDLPSQGRPFGFAVEKLVVIERSRDRRSGDTRREVLESPAGALVEVTLPEHPPVIPTGATVYCSSSQDVKQKYRYNKPKPDQFRVRVPIHLTATLTADGLTVTATLAEPQADWQRSIAVTQTLAGPFVAASDLNAMAEAVDRTFDKLGQTRFERRNWQFDNPAQAFVPVSKLNALRRDLCAALDAELTAGWKHRTQQVLAETTVPAAIQKAAAPQPTDARWSLHVDRITMLDELTADDWSDLDEISIDIARDHPATLASKLELWAERVGRDRIRLALPAVTRAWEEKAIRAKIEKFRAAGWNRWMAGNWSAWSYLGLNPTERVPATMDLAADWSVYVINRLAAQQLRDLGVSRFTLSPEDGLKNIRTLVSEFREAATLIVHQDTPMFMAESCAYANLIGGCPGKANCRFESMEMTSSHGEQVTALDYHCRTIVLNRGAFCLASRLASMKLGAIRVRADFIFRKYDAIEVRDRLRLLRSGQDVPYGHAANFERGLL</sequence>
<dbReference type="EMBL" id="LR586016">
    <property type="protein sequence ID" value="VIP05640.1"/>
    <property type="molecule type" value="Genomic_DNA"/>
</dbReference>
<dbReference type="KEGG" id="tim:GMBLW1_35530"/>
<gene>
    <name evidence="3" type="ORF">GMBLW1_35530</name>
</gene>
<dbReference type="AlphaFoldDB" id="A0A6C2YVJ2"/>
<accession>A0A6C2YVJ2</accession>
<dbReference type="InterPro" id="IPR020988">
    <property type="entry name" value="Pept_U32_collagenase"/>
</dbReference>
<dbReference type="FunCoup" id="A0A6C2YVJ2">
    <property type="interactions" value="126"/>
</dbReference>
<protein>
    <recommendedName>
        <fullName evidence="2">Peptidase U32 collagenase domain-containing protein</fullName>
    </recommendedName>
</protein>
<dbReference type="EMBL" id="LR593887">
    <property type="protein sequence ID" value="VTS08636.1"/>
    <property type="molecule type" value="Genomic_DNA"/>
</dbReference>
<evidence type="ECO:0000259" key="2">
    <source>
        <dbReference type="Pfam" id="PF12392"/>
    </source>
</evidence>
<dbReference type="Proteomes" id="UP000464378">
    <property type="component" value="Chromosome"/>
</dbReference>
<dbReference type="PANTHER" id="PTHR30217:SF10">
    <property type="entry name" value="23S RRNA 5-HYDROXYCYTIDINE C2501 SYNTHASE"/>
    <property type="match status" value="1"/>
</dbReference>
<evidence type="ECO:0000256" key="1">
    <source>
        <dbReference type="SAM" id="MobiDB-lite"/>
    </source>
</evidence>
<organism evidence="3">
    <name type="scientific">Tuwongella immobilis</name>
    <dbReference type="NCBI Taxonomy" id="692036"/>
    <lineage>
        <taxon>Bacteria</taxon>
        <taxon>Pseudomonadati</taxon>
        <taxon>Planctomycetota</taxon>
        <taxon>Planctomycetia</taxon>
        <taxon>Gemmatales</taxon>
        <taxon>Gemmataceae</taxon>
        <taxon>Tuwongella</taxon>
    </lineage>
</organism>
<dbReference type="InterPro" id="IPR051454">
    <property type="entry name" value="RNA/ubiquinone_mod_enzymes"/>
</dbReference>
<feature type="region of interest" description="Disordered" evidence="1">
    <location>
        <begin position="1"/>
        <end position="29"/>
    </location>
</feature>
<evidence type="ECO:0000313" key="4">
    <source>
        <dbReference type="Proteomes" id="UP000464378"/>
    </source>
</evidence>
<dbReference type="PANTHER" id="PTHR30217">
    <property type="entry name" value="PEPTIDASE U32 FAMILY"/>
    <property type="match status" value="1"/>
</dbReference>
<evidence type="ECO:0000313" key="3">
    <source>
        <dbReference type="EMBL" id="VIP05640.1"/>
    </source>
</evidence>